<dbReference type="Gramene" id="Psat06G0434000-T1">
    <property type="protein sequence ID" value="KAI5398922.1"/>
    <property type="gene ID" value="KIW84_064340"/>
</dbReference>
<evidence type="ECO:0000313" key="2">
    <source>
        <dbReference type="EMBL" id="KAI5398922.1"/>
    </source>
</evidence>
<gene>
    <name evidence="2" type="ORF">KIW84_064340</name>
</gene>
<feature type="region of interest" description="Disordered" evidence="1">
    <location>
        <begin position="50"/>
        <end position="83"/>
    </location>
</feature>
<dbReference type="EMBL" id="JAMSHJ010000006">
    <property type="protein sequence ID" value="KAI5398922.1"/>
    <property type="molecule type" value="Genomic_DNA"/>
</dbReference>
<accession>A0A9D4WBY5</accession>
<evidence type="ECO:0000256" key="1">
    <source>
        <dbReference type="SAM" id="MobiDB-lite"/>
    </source>
</evidence>
<keyword evidence="3" id="KW-1185">Reference proteome</keyword>
<dbReference type="AlphaFoldDB" id="A0A9D4WBY5"/>
<name>A0A9D4WBY5_PEA</name>
<reference evidence="2 3" key="1">
    <citation type="journal article" date="2022" name="Nat. Genet.">
        <title>Improved pea reference genome and pan-genome highlight genomic features and evolutionary characteristics.</title>
        <authorList>
            <person name="Yang T."/>
            <person name="Liu R."/>
            <person name="Luo Y."/>
            <person name="Hu S."/>
            <person name="Wang D."/>
            <person name="Wang C."/>
            <person name="Pandey M.K."/>
            <person name="Ge S."/>
            <person name="Xu Q."/>
            <person name="Li N."/>
            <person name="Li G."/>
            <person name="Huang Y."/>
            <person name="Saxena R.K."/>
            <person name="Ji Y."/>
            <person name="Li M."/>
            <person name="Yan X."/>
            <person name="He Y."/>
            <person name="Liu Y."/>
            <person name="Wang X."/>
            <person name="Xiang C."/>
            <person name="Varshney R.K."/>
            <person name="Ding H."/>
            <person name="Gao S."/>
            <person name="Zong X."/>
        </authorList>
    </citation>
    <scope>NUCLEOTIDE SEQUENCE [LARGE SCALE GENOMIC DNA]</scope>
    <source>
        <strain evidence="2 3">cv. Zhongwan 6</strain>
    </source>
</reference>
<organism evidence="2 3">
    <name type="scientific">Pisum sativum</name>
    <name type="common">Garden pea</name>
    <name type="synonym">Lathyrus oleraceus</name>
    <dbReference type="NCBI Taxonomy" id="3888"/>
    <lineage>
        <taxon>Eukaryota</taxon>
        <taxon>Viridiplantae</taxon>
        <taxon>Streptophyta</taxon>
        <taxon>Embryophyta</taxon>
        <taxon>Tracheophyta</taxon>
        <taxon>Spermatophyta</taxon>
        <taxon>Magnoliopsida</taxon>
        <taxon>eudicotyledons</taxon>
        <taxon>Gunneridae</taxon>
        <taxon>Pentapetalae</taxon>
        <taxon>rosids</taxon>
        <taxon>fabids</taxon>
        <taxon>Fabales</taxon>
        <taxon>Fabaceae</taxon>
        <taxon>Papilionoideae</taxon>
        <taxon>50 kb inversion clade</taxon>
        <taxon>NPAAA clade</taxon>
        <taxon>Hologalegina</taxon>
        <taxon>IRL clade</taxon>
        <taxon>Fabeae</taxon>
        <taxon>Lathyrus</taxon>
    </lineage>
</organism>
<sequence length="164" mass="18840">MMETEVPRGGHGGCVVLAGGFEGLHGGFSGERSSSEGGLHHGFGRQRVRRVVGEYRKREKRGTRDKDVSSRAHPQHIPEGVPFADEDSQAHMDWMSMLYFMQKNCAHNRLPERYLTYRMETWRVAQRFRDRFSRDLLAPYYGCYHFPGIETPIQLGGPVQQHPH</sequence>
<comment type="caution">
    <text evidence="2">The sequence shown here is derived from an EMBL/GenBank/DDBJ whole genome shotgun (WGS) entry which is preliminary data.</text>
</comment>
<dbReference type="Proteomes" id="UP001058974">
    <property type="component" value="Chromosome 6"/>
</dbReference>
<evidence type="ECO:0000313" key="3">
    <source>
        <dbReference type="Proteomes" id="UP001058974"/>
    </source>
</evidence>
<feature type="compositionally biased region" description="Basic and acidic residues" evidence="1">
    <location>
        <begin position="51"/>
        <end position="70"/>
    </location>
</feature>
<protein>
    <submittedName>
        <fullName evidence="2">Uncharacterized protein</fullName>
    </submittedName>
</protein>
<proteinExistence type="predicted"/>